<feature type="transmembrane region" description="Helical" evidence="1">
    <location>
        <begin position="54"/>
        <end position="77"/>
    </location>
</feature>
<dbReference type="InterPro" id="IPR046595">
    <property type="entry name" value="DUF6653"/>
</dbReference>
<protein>
    <submittedName>
        <fullName evidence="2">Uncharacterized protein</fullName>
    </submittedName>
</protein>
<dbReference type="Proteomes" id="UP000598146">
    <property type="component" value="Unassembled WGS sequence"/>
</dbReference>
<accession>A0A931CCT1</accession>
<reference evidence="2" key="1">
    <citation type="submission" date="2020-11" db="EMBL/GenBank/DDBJ databases">
        <title>Isolation and identification of active actinomycetes.</title>
        <authorList>
            <person name="Sun X."/>
        </authorList>
    </citation>
    <scope>NUCLEOTIDE SEQUENCE</scope>
    <source>
        <strain evidence="2">NEAU-A11</strain>
    </source>
</reference>
<evidence type="ECO:0000313" key="2">
    <source>
        <dbReference type="EMBL" id="MBG0564773.1"/>
    </source>
</evidence>
<evidence type="ECO:0000256" key="1">
    <source>
        <dbReference type="SAM" id="Phobius"/>
    </source>
</evidence>
<dbReference type="Pfam" id="PF20358">
    <property type="entry name" value="DUF6653"/>
    <property type="match status" value="1"/>
</dbReference>
<keyword evidence="1" id="KW-0472">Membrane</keyword>
<name>A0A931CCT1_9ACTN</name>
<keyword evidence="1" id="KW-1133">Transmembrane helix</keyword>
<organism evidence="2 3">
    <name type="scientific">Actinoplanes aureus</name>
    <dbReference type="NCBI Taxonomy" id="2792083"/>
    <lineage>
        <taxon>Bacteria</taxon>
        <taxon>Bacillati</taxon>
        <taxon>Actinomycetota</taxon>
        <taxon>Actinomycetes</taxon>
        <taxon>Micromonosporales</taxon>
        <taxon>Micromonosporaceae</taxon>
        <taxon>Actinoplanes</taxon>
    </lineage>
</organism>
<evidence type="ECO:0000313" key="3">
    <source>
        <dbReference type="Proteomes" id="UP000598146"/>
    </source>
</evidence>
<gene>
    <name evidence="2" type="ORF">I4J89_25310</name>
</gene>
<proteinExistence type="predicted"/>
<comment type="caution">
    <text evidence="2">The sequence shown here is derived from an EMBL/GenBank/DDBJ whole genome shotgun (WGS) entry which is preliminary data.</text>
</comment>
<dbReference type="EMBL" id="JADQTO010000012">
    <property type="protein sequence ID" value="MBG0564773.1"/>
    <property type="molecule type" value="Genomic_DNA"/>
</dbReference>
<sequence>MSTPAVKVTSEQRVAKVFGLTGDNWTRHANPVSVATRFAVLPLLALSIWSRDWIGWWSLVPIVLSLVFMMINPLLFAKPRSTRNWASRGVFGERVWSERLRVPVPEQFNARVLNVTYAIQLIGAAALTYGLVRYDLIVTLTGLVILQTAKAWYIDRQVLLFEDMKARHPEYAKWEY</sequence>
<dbReference type="AlphaFoldDB" id="A0A931CCT1"/>
<keyword evidence="1" id="KW-0812">Transmembrane</keyword>
<keyword evidence="3" id="KW-1185">Reference proteome</keyword>
<dbReference type="RefSeq" id="WP_196416550.1">
    <property type="nucleotide sequence ID" value="NZ_JADQTO010000012.1"/>
</dbReference>